<dbReference type="Gene3D" id="3.30.1300.10">
    <property type="entry name" value="Pantoate-beta-alanine ligase, C-terminal domain"/>
    <property type="match status" value="1"/>
</dbReference>
<feature type="active site" description="Proton donor" evidence="8">
    <location>
        <position position="33"/>
    </location>
</feature>
<evidence type="ECO:0000256" key="7">
    <source>
        <dbReference type="ARBA" id="ARBA00048258"/>
    </source>
</evidence>
<dbReference type="CDD" id="cd00560">
    <property type="entry name" value="PanC"/>
    <property type="match status" value="1"/>
</dbReference>
<proteinExistence type="inferred from homology"/>
<comment type="subunit">
    <text evidence="8">Homodimer.</text>
</comment>
<feature type="binding site" evidence="8">
    <location>
        <begin position="26"/>
        <end position="33"/>
    </location>
    <ligand>
        <name>ATP</name>
        <dbReference type="ChEBI" id="CHEBI:30616"/>
    </ligand>
</feature>
<dbReference type="InterPro" id="IPR003721">
    <property type="entry name" value="Pantoate_ligase"/>
</dbReference>
<dbReference type="EC" id="6.3.2.1" evidence="8"/>
<dbReference type="HAMAP" id="MF_00158">
    <property type="entry name" value="PanC"/>
    <property type="match status" value="1"/>
</dbReference>
<dbReference type="Proteomes" id="UP001500547">
    <property type="component" value="Unassembled WGS sequence"/>
</dbReference>
<dbReference type="Pfam" id="PF02569">
    <property type="entry name" value="Pantoate_ligase"/>
    <property type="match status" value="1"/>
</dbReference>
<protein>
    <recommendedName>
        <fullName evidence="8">Pantothenate synthetase</fullName>
        <shortName evidence="8">PS</shortName>
        <ecNumber evidence="8">6.3.2.1</ecNumber>
    </recommendedName>
    <alternativeName>
        <fullName evidence="8">Pantoate--beta-alanine ligase</fullName>
    </alternativeName>
    <alternativeName>
        <fullName evidence="8">Pantoate-activating enzyme</fullName>
    </alternativeName>
</protein>
<evidence type="ECO:0000256" key="6">
    <source>
        <dbReference type="ARBA" id="ARBA00022840"/>
    </source>
</evidence>
<dbReference type="PANTHER" id="PTHR21299">
    <property type="entry name" value="CYTIDYLATE KINASE/PANTOATE-BETA-ALANINE LIGASE"/>
    <property type="match status" value="1"/>
</dbReference>
<feature type="binding site" evidence="8">
    <location>
        <begin position="181"/>
        <end position="184"/>
    </location>
    <ligand>
        <name>ATP</name>
        <dbReference type="ChEBI" id="CHEBI:30616"/>
    </ligand>
</feature>
<evidence type="ECO:0000256" key="4">
    <source>
        <dbReference type="ARBA" id="ARBA00022655"/>
    </source>
</evidence>
<dbReference type="GO" id="GO:0016874">
    <property type="term" value="F:ligase activity"/>
    <property type="evidence" value="ECO:0007669"/>
    <property type="project" value="UniProtKB-KW"/>
</dbReference>
<evidence type="ECO:0000313" key="10">
    <source>
        <dbReference type="Proteomes" id="UP001500547"/>
    </source>
</evidence>
<evidence type="ECO:0000256" key="1">
    <source>
        <dbReference type="ARBA" id="ARBA00004990"/>
    </source>
</evidence>
<keyword evidence="10" id="KW-1185">Reference proteome</keyword>
<feature type="binding site" evidence="8">
    <location>
        <position position="57"/>
    </location>
    <ligand>
        <name>(R)-pantoate</name>
        <dbReference type="ChEBI" id="CHEBI:15980"/>
    </ligand>
</feature>
<feature type="binding site" evidence="8">
    <location>
        <position position="57"/>
    </location>
    <ligand>
        <name>beta-alanine</name>
        <dbReference type="ChEBI" id="CHEBI:57966"/>
    </ligand>
</feature>
<evidence type="ECO:0000256" key="5">
    <source>
        <dbReference type="ARBA" id="ARBA00022741"/>
    </source>
</evidence>
<comment type="miscellaneous">
    <text evidence="8">The reaction proceeds by a bi uni uni bi ping pong mechanism.</text>
</comment>
<keyword evidence="8" id="KW-0963">Cytoplasm</keyword>
<comment type="pathway">
    <text evidence="1 8">Cofactor biosynthesis; (R)-pantothenate biosynthesis; (R)-pantothenate from (R)-pantoate and beta-alanine: step 1/1.</text>
</comment>
<reference evidence="10" key="1">
    <citation type="journal article" date="2019" name="Int. J. Syst. Evol. Microbiol.">
        <title>The Global Catalogue of Microorganisms (GCM) 10K type strain sequencing project: providing services to taxonomists for standard genome sequencing and annotation.</title>
        <authorList>
            <consortium name="The Broad Institute Genomics Platform"/>
            <consortium name="The Broad Institute Genome Sequencing Center for Infectious Disease"/>
            <person name="Wu L."/>
            <person name="Ma J."/>
        </authorList>
    </citation>
    <scope>NUCLEOTIDE SEQUENCE [LARGE SCALE GENOMIC DNA]</scope>
    <source>
        <strain evidence="10">JCM 18715</strain>
    </source>
</reference>
<comment type="function">
    <text evidence="8">Catalyzes the condensation of pantoate with beta-alanine in an ATP-dependent reaction via a pantoyl-adenylate intermediate.</text>
</comment>
<keyword evidence="3 8" id="KW-0436">Ligase</keyword>
<feature type="binding site" evidence="8">
    <location>
        <position position="150"/>
    </location>
    <ligand>
        <name>(R)-pantoate</name>
        <dbReference type="ChEBI" id="CHEBI:15980"/>
    </ligand>
</feature>
<keyword evidence="4 8" id="KW-0566">Pantothenate biosynthesis</keyword>
<dbReference type="RefSeq" id="WP_345533916.1">
    <property type="nucleotide sequence ID" value="NZ_BAABLD010000011.1"/>
</dbReference>
<dbReference type="InterPro" id="IPR042176">
    <property type="entry name" value="Pantoate_ligase_C"/>
</dbReference>
<keyword evidence="6 8" id="KW-0067">ATP-binding</keyword>
<dbReference type="SUPFAM" id="SSF52374">
    <property type="entry name" value="Nucleotidylyl transferase"/>
    <property type="match status" value="1"/>
</dbReference>
<dbReference type="EMBL" id="BAABLD010000011">
    <property type="protein sequence ID" value="GAA5169041.1"/>
    <property type="molecule type" value="Genomic_DNA"/>
</dbReference>
<feature type="binding site" evidence="8">
    <location>
        <position position="173"/>
    </location>
    <ligand>
        <name>ATP</name>
        <dbReference type="ChEBI" id="CHEBI:30616"/>
    </ligand>
</feature>
<comment type="similarity">
    <text evidence="2 8">Belongs to the pantothenate synthetase family.</text>
</comment>
<evidence type="ECO:0000256" key="3">
    <source>
        <dbReference type="ARBA" id="ARBA00022598"/>
    </source>
</evidence>
<evidence type="ECO:0000256" key="2">
    <source>
        <dbReference type="ARBA" id="ARBA00009256"/>
    </source>
</evidence>
<dbReference type="InterPro" id="IPR014729">
    <property type="entry name" value="Rossmann-like_a/b/a_fold"/>
</dbReference>
<comment type="catalytic activity">
    <reaction evidence="7 8">
        <text>(R)-pantoate + beta-alanine + ATP = (R)-pantothenate + AMP + diphosphate + H(+)</text>
        <dbReference type="Rhea" id="RHEA:10912"/>
        <dbReference type="ChEBI" id="CHEBI:15378"/>
        <dbReference type="ChEBI" id="CHEBI:15980"/>
        <dbReference type="ChEBI" id="CHEBI:29032"/>
        <dbReference type="ChEBI" id="CHEBI:30616"/>
        <dbReference type="ChEBI" id="CHEBI:33019"/>
        <dbReference type="ChEBI" id="CHEBI:57966"/>
        <dbReference type="ChEBI" id="CHEBI:456215"/>
        <dbReference type="EC" id="6.3.2.1"/>
    </reaction>
</comment>
<accession>A0ABP9QY10</accession>
<evidence type="ECO:0000313" key="9">
    <source>
        <dbReference type="EMBL" id="GAA5169041.1"/>
    </source>
</evidence>
<dbReference type="PANTHER" id="PTHR21299:SF1">
    <property type="entry name" value="PANTOATE--BETA-ALANINE LIGASE"/>
    <property type="match status" value="1"/>
</dbReference>
<comment type="subcellular location">
    <subcellularLocation>
        <location evidence="8">Cytoplasm</location>
    </subcellularLocation>
</comment>
<dbReference type="NCBIfam" id="TIGR00018">
    <property type="entry name" value="panC"/>
    <property type="match status" value="1"/>
</dbReference>
<name>A0ABP9QY10_9RHOO</name>
<gene>
    <name evidence="8 9" type="primary">panC</name>
    <name evidence="9" type="ORF">GCM10025770_30060</name>
</gene>
<comment type="caution">
    <text evidence="9">The sequence shown here is derived from an EMBL/GenBank/DDBJ whole genome shotgun (WGS) entry which is preliminary data.</text>
</comment>
<sequence>MQIHHDISSLRAALRTADRVAFAPTMGNLHAGHVSLMQQAHDHGDCVVASIFVNRLQFGPREDFDKYPRTFEADCDKLRAAGVHHLFAPDERVLYPNPQQYFVQPARAHDSILEGASRPGHFQGVATVVTKLFNIVQPDVVLLGKKDYQQLMVIRHLVRELNMPIDVVGCDTVRADDGLALSSRNGYLSPAARAEAPRLYAQLQGIATAIKAGEQDFAKLEKMACDVLAAQGWQPDYISVRRQVDLLPPTVGDDLVVVAAARLETTRLIDNLEIV</sequence>
<evidence type="ECO:0000256" key="8">
    <source>
        <dbReference type="HAMAP-Rule" id="MF_00158"/>
    </source>
</evidence>
<organism evidence="9 10">
    <name type="scientific">Viridibacterium curvum</name>
    <dbReference type="NCBI Taxonomy" id="1101404"/>
    <lineage>
        <taxon>Bacteria</taxon>
        <taxon>Pseudomonadati</taxon>
        <taxon>Pseudomonadota</taxon>
        <taxon>Betaproteobacteria</taxon>
        <taxon>Rhodocyclales</taxon>
        <taxon>Rhodocyclaceae</taxon>
        <taxon>Viridibacterium</taxon>
    </lineage>
</organism>
<feature type="binding site" evidence="8">
    <location>
        <begin position="144"/>
        <end position="147"/>
    </location>
    <ligand>
        <name>ATP</name>
        <dbReference type="ChEBI" id="CHEBI:30616"/>
    </ligand>
</feature>
<keyword evidence="5 8" id="KW-0547">Nucleotide-binding</keyword>
<dbReference type="Gene3D" id="3.40.50.620">
    <property type="entry name" value="HUPs"/>
    <property type="match status" value="1"/>
</dbReference>